<dbReference type="Pfam" id="PF00096">
    <property type="entry name" value="zf-C2H2"/>
    <property type="match status" value="6"/>
</dbReference>
<dbReference type="PROSITE" id="PS50157">
    <property type="entry name" value="ZINC_FINGER_C2H2_2"/>
    <property type="match status" value="9"/>
</dbReference>
<feature type="domain" description="C2H2-type" evidence="12">
    <location>
        <begin position="653"/>
        <end position="680"/>
    </location>
</feature>
<dbReference type="SUPFAM" id="SSF109640">
    <property type="entry name" value="KRAB domain (Kruppel-associated box)"/>
    <property type="match status" value="1"/>
</dbReference>
<evidence type="ECO:0000256" key="6">
    <source>
        <dbReference type="ARBA" id="ARBA00022833"/>
    </source>
</evidence>
<dbReference type="GO" id="GO:0000981">
    <property type="term" value="F:DNA-binding transcription factor activity, RNA polymerase II-specific"/>
    <property type="evidence" value="ECO:0007669"/>
    <property type="project" value="TreeGrafter"/>
</dbReference>
<dbReference type="PANTHER" id="PTHR24381:SF455">
    <property type="entry name" value="RB-ASSOCIATED KRAB ZINC FINGER PROTEIN-RELATED"/>
    <property type="match status" value="1"/>
</dbReference>
<feature type="domain" description="C2H2-type" evidence="12">
    <location>
        <begin position="597"/>
        <end position="624"/>
    </location>
</feature>
<dbReference type="Gene3D" id="3.30.160.60">
    <property type="entry name" value="Classic Zinc Finger"/>
    <property type="match status" value="9"/>
</dbReference>
<dbReference type="FunFam" id="3.30.160.60:FF:000213">
    <property type="entry name" value="Zinc finger protein 624"/>
    <property type="match status" value="1"/>
</dbReference>
<dbReference type="Proteomes" id="UP000694415">
    <property type="component" value="Unplaced"/>
</dbReference>
<keyword evidence="3" id="KW-0479">Metal-binding</keyword>
<dbReference type="SMART" id="SM00355">
    <property type="entry name" value="ZnF_C2H2"/>
    <property type="match status" value="9"/>
</dbReference>
<feature type="domain" description="C2H2-type" evidence="12">
    <location>
        <begin position="569"/>
        <end position="596"/>
    </location>
</feature>
<evidence type="ECO:0000256" key="3">
    <source>
        <dbReference type="ARBA" id="ARBA00022723"/>
    </source>
</evidence>
<feature type="domain" description="KRAB" evidence="13">
    <location>
        <begin position="8"/>
        <end position="79"/>
    </location>
</feature>
<keyword evidence="5 11" id="KW-0863">Zinc-finger</keyword>
<evidence type="ECO:0000256" key="7">
    <source>
        <dbReference type="ARBA" id="ARBA00023015"/>
    </source>
</evidence>
<evidence type="ECO:0000256" key="5">
    <source>
        <dbReference type="ARBA" id="ARBA00022771"/>
    </source>
</evidence>
<dbReference type="GeneTree" id="ENSGT00940000166101"/>
<dbReference type="GO" id="GO:0000977">
    <property type="term" value="F:RNA polymerase II transcription regulatory region sequence-specific DNA binding"/>
    <property type="evidence" value="ECO:0007669"/>
    <property type="project" value="TreeGrafter"/>
</dbReference>
<feature type="domain" description="C2H2-type" evidence="12">
    <location>
        <begin position="513"/>
        <end position="540"/>
    </location>
</feature>
<dbReference type="FunFam" id="3.30.160.60:FF:002861">
    <property type="match status" value="2"/>
</dbReference>
<comment type="subcellular location">
    <subcellularLocation>
        <location evidence="1">Nucleus</location>
    </subcellularLocation>
</comment>
<dbReference type="FunFam" id="3.30.160.60:FF:003911">
    <property type="match status" value="1"/>
</dbReference>
<reference evidence="14" key="2">
    <citation type="submission" date="2025-09" db="UniProtKB">
        <authorList>
            <consortium name="Ensembl"/>
        </authorList>
    </citation>
    <scope>IDENTIFICATION</scope>
</reference>
<dbReference type="Pfam" id="PF01352">
    <property type="entry name" value="KRAB"/>
    <property type="match status" value="1"/>
</dbReference>
<dbReference type="Ensembl" id="ENSMSIT00000033871.1">
    <property type="protein sequence ID" value="ENSMSIP00000026882.1"/>
    <property type="gene ID" value="ENSMSIG00000022654.1"/>
</dbReference>
<reference evidence="14" key="1">
    <citation type="submission" date="2025-08" db="UniProtKB">
        <authorList>
            <consortium name="Ensembl"/>
        </authorList>
    </citation>
    <scope>IDENTIFICATION</scope>
</reference>
<evidence type="ECO:0000259" key="12">
    <source>
        <dbReference type="PROSITE" id="PS50157"/>
    </source>
</evidence>
<evidence type="ECO:0000256" key="4">
    <source>
        <dbReference type="ARBA" id="ARBA00022737"/>
    </source>
</evidence>
<dbReference type="InterPro" id="IPR013087">
    <property type="entry name" value="Znf_C2H2_type"/>
</dbReference>
<dbReference type="PANTHER" id="PTHR24381">
    <property type="entry name" value="ZINC FINGER PROTEIN"/>
    <property type="match status" value="1"/>
</dbReference>
<feature type="domain" description="C2H2-type" evidence="12">
    <location>
        <begin position="681"/>
        <end position="708"/>
    </location>
</feature>
<evidence type="ECO:0000256" key="10">
    <source>
        <dbReference type="ARBA" id="ARBA00023242"/>
    </source>
</evidence>
<organism evidence="14 15">
    <name type="scientific">Mus spicilegus</name>
    <name type="common">Mound-building mouse</name>
    <dbReference type="NCBI Taxonomy" id="10103"/>
    <lineage>
        <taxon>Eukaryota</taxon>
        <taxon>Metazoa</taxon>
        <taxon>Chordata</taxon>
        <taxon>Craniata</taxon>
        <taxon>Vertebrata</taxon>
        <taxon>Euteleostomi</taxon>
        <taxon>Mammalia</taxon>
        <taxon>Eutheria</taxon>
        <taxon>Euarchontoglires</taxon>
        <taxon>Glires</taxon>
        <taxon>Rodentia</taxon>
        <taxon>Myomorpha</taxon>
        <taxon>Muroidea</taxon>
        <taxon>Muridae</taxon>
        <taxon>Murinae</taxon>
        <taxon>Mus</taxon>
        <taxon>Mus</taxon>
    </lineage>
</organism>
<dbReference type="SUPFAM" id="SSF57667">
    <property type="entry name" value="beta-beta-alpha zinc fingers"/>
    <property type="match status" value="5"/>
</dbReference>
<evidence type="ECO:0000259" key="13">
    <source>
        <dbReference type="PROSITE" id="PS50805"/>
    </source>
</evidence>
<dbReference type="AlphaFoldDB" id="A0A8C6HUR2"/>
<proteinExistence type="inferred from homology"/>
<feature type="domain" description="C2H2-type" evidence="12">
    <location>
        <begin position="541"/>
        <end position="568"/>
    </location>
</feature>
<dbReference type="Gene3D" id="6.10.140.140">
    <property type="match status" value="1"/>
</dbReference>
<evidence type="ECO:0000313" key="15">
    <source>
        <dbReference type="Proteomes" id="UP000694415"/>
    </source>
</evidence>
<dbReference type="SMART" id="SM00349">
    <property type="entry name" value="KRAB"/>
    <property type="match status" value="1"/>
</dbReference>
<dbReference type="CDD" id="cd07765">
    <property type="entry name" value="KRAB_A-box"/>
    <property type="match status" value="1"/>
</dbReference>
<dbReference type="InterPro" id="IPR036236">
    <property type="entry name" value="Znf_C2H2_sf"/>
</dbReference>
<evidence type="ECO:0000256" key="9">
    <source>
        <dbReference type="ARBA" id="ARBA00023163"/>
    </source>
</evidence>
<comment type="similarity">
    <text evidence="2">Belongs to the krueppel C2H2-type zinc-finger protein family.</text>
</comment>
<evidence type="ECO:0000313" key="14">
    <source>
        <dbReference type="Ensembl" id="ENSMSIP00000026882.1"/>
    </source>
</evidence>
<keyword evidence="7" id="KW-0805">Transcription regulation</keyword>
<dbReference type="FunFam" id="3.30.160.60:FF:000274">
    <property type="entry name" value="zinc finger protein 16"/>
    <property type="match status" value="1"/>
</dbReference>
<dbReference type="PROSITE" id="PS00028">
    <property type="entry name" value="ZINC_FINGER_C2H2_1"/>
    <property type="match status" value="7"/>
</dbReference>
<dbReference type="PROSITE" id="PS50805">
    <property type="entry name" value="KRAB"/>
    <property type="match status" value="1"/>
</dbReference>
<sequence>MCASQGVLTFMDVAIEFSKEEWECLDSAKRALYRDVMLENYNNLVSVGVAVSKQEVIICLEQNKEPWIVDGEKTEVREPELDCNCTKKLLPKVCTQNYFQKEITPRFGLNGLFDLYRKNFWEYRADSEEHEICNYENDLSLPFLQLDASLGKYLQQLLKCNSDLQRNTKTLKRDIWVNKHTSLKHLPSSMVLGNTTILYEERRFWRREKITEYHQCERYFFKNLICLPQPLNRVYDKFYHLDQHKKVSTYAVKLGTYHMGSSCGNSNRVNDNNIGSIKNPFLKYYQSNQLGGILYQGNNILYDSHHETILSKNVISKCISENYYNHDSRQARSNHCSQSILQQQDHTTENLYDILKESLTLQLYNRTWTKGDTNRYTCDTYRNALIESLYLERDTIKHIKKIFPAPGYDKSLNFNSNIFQYDSNHNEKGTQNARVHIYSFSNVSNLLGHSNLSVEEKHSKYKTPGKCSSKPSGLMVFETRGKSWKSCMQCGKCFAQYSALQNPHRIHTVKKPFSCKECLKSFTWSSKLQAHHRIHAAQELYKSNKCGESFTQSSNLLAHPRIHAGDKPYKCNKCGKYFTRSSNLQVHQRVHTGDKPYKCNKCGKSFTQSSSLKIHHRIHTGDKPYRCNECGKCFIRSSNLKVHQRVHTGDKPYKCNECGKSFTQSSSLKVHHKIHTGDKPYKCNECGKSFIQSSDLKNHYRIHTGDKPYKCNECGKSFRQSSDLKNHYRIHSGDKP</sequence>
<feature type="domain" description="C2H2-type" evidence="12">
    <location>
        <begin position="625"/>
        <end position="652"/>
    </location>
</feature>
<accession>A0A8C6HUR2</accession>
<dbReference type="FunFam" id="3.30.160.60:FF:002089">
    <property type="entry name" value="Zinc finger protein 629"/>
    <property type="match status" value="1"/>
</dbReference>
<feature type="domain" description="C2H2-type" evidence="12">
    <location>
        <begin position="485"/>
        <end position="512"/>
    </location>
</feature>
<keyword evidence="6" id="KW-0862">Zinc</keyword>
<evidence type="ECO:0000256" key="2">
    <source>
        <dbReference type="ARBA" id="ARBA00006991"/>
    </source>
</evidence>
<name>A0A8C6HUR2_MUSSI</name>
<dbReference type="FunFam" id="3.30.160.60:FF:002343">
    <property type="entry name" value="Zinc finger protein 33A"/>
    <property type="match status" value="1"/>
</dbReference>
<protein>
    <submittedName>
        <fullName evidence="14">Zinc finger protein 735</fullName>
    </submittedName>
</protein>
<keyword evidence="15" id="KW-1185">Reference proteome</keyword>
<dbReference type="FunFam" id="3.30.160.60:FF:002254">
    <property type="entry name" value="Zinc finger protein 540"/>
    <property type="match status" value="1"/>
</dbReference>
<evidence type="ECO:0000256" key="1">
    <source>
        <dbReference type="ARBA" id="ARBA00004123"/>
    </source>
</evidence>
<evidence type="ECO:0000256" key="8">
    <source>
        <dbReference type="ARBA" id="ARBA00023125"/>
    </source>
</evidence>
<feature type="domain" description="C2H2-type" evidence="12">
    <location>
        <begin position="709"/>
        <end position="736"/>
    </location>
</feature>
<keyword evidence="4" id="KW-0677">Repeat</keyword>
<keyword evidence="10" id="KW-0539">Nucleus</keyword>
<dbReference type="InterPro" id="IPR036051">
    <property type="entry name" value="KRAB_dom_sf"/>
</dbReference>
<evidence type="ECO:0000256" key="11">
    <source>
        <dbReference type="PROSITE-ProRule" id="PRU00042"/>
    </source>
</evidence>
<dbReference type="InterPro" id="IPR001909">
    <property type="entry name" value="KRAB"/>
</dbReference>
<keyword evidence="8" id="KW-0238">DNA-binding</keyword>
<keyword evidence="9" id="KW-0804">Transcription</keyword>
<dbReference type="GO" id="GO:0008270">
    <property type="term" value="F:zinc ion binding"/>
    <property type="evidence" value="ECO:0007669"/>
    <property type="project" value="UniProtKB-KW"/>
</dbReference>
<dbReference type="GO" id="GO:0005634">
    <property type="term" value="C:nucleus"/>
    <property type="evidence" value="ECO:0007669"/>
    <property type="project" value="UniProtKB-SubCell"/>
</dbReference>